<keyword evidence="11" id="KW-0732">Signal</keyword>
<reference evidence="12 13" key="1">
    <citation type="submission" date="2018-05" db="EMBL/GenBank/DDBJ databases">
        <title>Genomic Encyclopedia of Type Strains, Phase IV (KMG-IV): sequencing the most valuable type-strain genomes for metagenomic binning, comparative biology and taxonomic classification.</title>
        <authorList>
            <person name="Goeker M."/>
        </authorList>
    </citation>
    <scope>NUCLEOTIDE SEQUENCE [LARGE SCALE GENOMIC DNA]</scope>
    <source>
        <strain evidence="12 13">DSM 22440</strain>
    </source>
</reference>
<keyword evidence="10" id="KW-0812">Transmembrane</keyword>
<feature type="transmembrane region" description="Helical" evidence="10">
    <location>
        <begin position="521"/>
        <end position="539"/>
    </location>
</feature>
<dbReference type="InterPro" id="IPR036195">
    <property type="entry name" value="AbfB_ABD_sf"/>
</dbReference>
<evidence type="ECO:0000256" key="10">
    <source>
        <dbReference type="SAM" id="Phobius"/>
    </source>
</evidence>
<evidence type="ECO:0000313" key="12">
    <source>
        <dbReference type="EMBL" id="PXW92953.1"/>
    </source>
</evidence>
<name>A0A2V3WEA6_9BACI</name>
<feature type="site" description="Important for catalytic activity, responsible for pKa modulation of the active site Glu and correct orientation of both the proton donor and substrate" evidence="7">
    <location>
        <position position="179"/>
    </location>
</feature>
<proteinExistence type="inferred from homology"/>
<sequence length="544" mass="61532">MTSVPRKERLAQRARWRLFIVVLLFSISFSGTVSADNPVIKDRYTADPAALVHDGKIYLYTGHDEATPADSFFVLKEWSIFASDDLATWTHEGDLPRTAFSWARDDTAWASQAIERDGTFYWYTTVKNKDARTKGFAIGVATSDHPTRGFTDALGQPLIDATMTEAPASMGNDPWDMIDPTVFIDDDGDAYLYFGNTHLYMVKLKDNMIERDGDIERVEIKAMPGSFTEGPFIFKRNNLYYLTFAYNYPEELAYATSESVTGPWVFQDKIMDRLPNSGTSHPAVISFENQWYIIYHTASLPGGGEHNRSVAFEPLHFYADGAIAKITPTASGVTDASVTITSSLHALSLRQVTHQLTLEALDTTNHDFRFHETEALRPSGDDYVSYQIDNHPGVYLIFDEENTLRLRRNTDNDATFNLRASFLKSPAATNDQAFTLQPAFDESYFLHATERLLDFTHTPQAEADEAIHFIIEEQDTIVPRQQQPLKMKHSLQATDNGTRTKTEKDKNSTLDDSAPVTVGRWWYLFLGAIVFLLLIRFVAKKKKQ</sequence>
<dbReference type="GO" id="GO:0045493">
    <property type="term" value="P:xylan catabolic process"/>
    <property type="evidence" value="ECO:0007669"/>
    <property type="project" value="UniProtKB-KW"/>
</dbReference>
<dbReference type="PANTHER" id="PTHR43772:SF2">
    <property type="entry name" value="PUTATIVE (AFU_ORTHOLOGUE AFUA_2G04480)-RELATED"/>
    <property type="match status" value="1"/>
</dbReference>
<evidence type="ECO:0000256" key="5">
    <source>
        <dbReference type="ARBA" id="ARBA00023295"/>
    </source>
</evidence>
<protein>
    <submittedName>
        <fullName evidence="12">Glycosyl hydrolase family 43</fullName>
    </submittedName>
</protein>
<comment type="similarity">
    <text evidence="1 8">Belongs to the glycosyl hydrolase 43 family.</text>
</comment>
<evidence type="ECO:0000256" key="1">
    <source>
        <dbReference type="ARBA" id="ARBA00009865"/>
    </source>
</evidence>
<organism evidence="12 13">
    <name type="scientific">Streptohalobacillus salinus</name>
    <dbReference type="NCBI Taxonomy" id="621096"/>
    <lineage>
        <taxon>Bacteria</taxon>
        <taxon>Bacillati</taxon>
        <taxon>Bacillota</taxon>
        <taxon>Bacilli</taxon>
        <taxon>Bacillales</taxon>
        <taxon>Bacillaceae</taxon>
        <taxon>Streptohalobacillus</taxon>
    </lineage>
</organism>
<evidence type="ECO:0000256" key="2">
    <source>
        <dbReference type="ARBA" id="ARBA00022651"/>
    </source>
</evidence>
<evidence type="ECO:0000256" key="3">
    <source>
        <dbReference type="ARBA" id="ARBA00022801"/>
    </source>
</evidence>
<feature type="signal peptide" evidence="11">
    <location>
        <begin position="1"/>
        <end position="35"/>
    </location>
</feature>
<dbReference type="CDD" id="cd18618">
    <property type="entry name" value="GH43_Xsa43E-like"/>
    <property type="match status" value="1"/>
</dbReference>
<dbReference type="PANTHER" id="PTHR43772">
    <property type="entry name" value="ENDO-1,4-BETA-XYLANASE"/>
    <property type="match status" value="1"/>
</dbReference>
<dbReference type="InterPro" id="IPR023296">
    <property type="entry name" value="Glyco_hydro_beta-prop_sf"/>
</dbReference>
<dbReference type="EMBL" id="QJJR01000001">
    <property type="protein sequence ID" value="PXW92953.1"/>
    <property type="molecule type" value="Genomic_DNA"/>
</dbReference>
<keyword evidence="2" id="KW-0624">Polysaccharide degradation</keyword>
<accession>A0A2V3WEA6</accession>
<dbReference type="SUPFAM" id="SSF110221">
    <property type="entry name" value="AbfB domain"/>
    <property type="match status" value="1"/>
</dbReference>
<dbReference type="SUPFAM" id="SSF75005">
    <property type="entry name" value="Arabinanase/levansucrase/invertase"/>
    <property type="match status" value="1"/>
</dbReference>
<feature type="active site" description="Proton acceptor" evidence="6">
    <location>
        <position position="47"/>
    </location>
</feature>
<feature type="region of interest" description="Disordered" evidence="9">
    <location>
        <begin position="481"/>
        <end position="511"/>
    </location>
</feature>
<evidence type="ECO:0000256" key="4">
    <source>
        <dbReference type="ARBA" id="ARBA00023277"/>
    </source>
</evidence>
<evidence type="ECO:0000256" key="9">
    <source>
        <dbReference type="SAM" id="MobiDB-lite"/>
    </source>
</evidence>
<keyword evidence="3 8" id="KW-0378">Hydrolase</keyword>
<dbReference type="AlphaFoldDB" id="A0A2V3WEA6"/>
<dbReference type="InterPro" id="IPR052176">
    <property type="entry name" value="Glycosyl_Hydrlase_43_Enz"/>
</dbReference>
<gene>
    <name evidence="12" type="ORF">DES38_10131</name>
</gene>
<evidence type="ECO:0000256" key="11">
    <source>
        <dbReference type="SAM" id="SignalP"/>
    </source>
</evidence>
<keyword evidence="10" id="KW-0472">Membrane</keyword>
<dbReference type="Gene3D" id="2.115.10.20">
    <property type="entry name" value="Glycosyl hydrolase domain, family 43"/>
    <property type="match status" value="1"/>
</dbReference>
<feature type="active site" description="Proton donor" evidence="6">
    <location>
        <position position="229"/>
    </location>
</feature>
<keyword evidence="13" id="KW-1185">Reference proteome</keyword>
<keyword evidence="2" id="KW-0858">Xylan degradation</keyword>
<keyword evidence="10" id="KW-1133">Transmembrane helix</keyword>
<dbReference type="Pfam" id="PF04616">
    <property type="entry name" value="Glyco_hydro_43"/>
    <property type="match status" value="1"/>
</dbReference>
<dbReference type="GO" id="GO:0046373">
    <property type="term" value="P:L-arabinose metabolic process"/>
    <property type="evidence" value="ECO:0007669"/>
    <property type="project" value="InterPro"/>
</dbReference>
<evidence type="ECO:0000256" key="6">
    <source>
        <dbReference type="PIRSR" id="PIRSR606710-1"/>
    </source>
</evidence>
<feature type="compositionally biased region" description="Basic and acidic residues" evidence="9">
    <location>
        <begin position="498"/>
        <end position="509"/>
    </location>
</feature>
<dbReference type="RefSeq" id="WP_170114259.1">
    <property type="nucleotide sequence ID" value="NZ_QJJR01000001.1"/>
</dbReference>
<dbReference type="GO" id="GO:0046556">
    <property type="term" value="F:alpha-L-arabinofuranosidase activity"/>
    <property type="evidence" value="ECO:0007669"/>
    <property type="project" value="InterPro"/>
</dbReference>
<dbReference type="Gene3D" id="2.80.10.50">
    <property type="match status" value="1"/>
</dbReference>
<dbReference type="InterPro" id="IPR006710">
    <property type="entry name" value="Glyco_hydro_43"/>
</dbReference>
<keyword evidence="4" id="KW-0119">Carbohydrate metabolism</keyword>
<comment type="caution">
    <text evidence="12">The sequence shown here is derived from an EMBL/GenBank/DDBJ whole genome shotgun (WGS) entry which is preliminary data.</text>
</comment>
<evidence type="ECO:0000256" key="8">
    <source>
        <dbReference type="RuleBase" id="RU361187"/>
    </source>
</evidence>
<dbReference type="Proteomes" id="UP000247922">
    <property type="component" value="Unassembled WGS sequence"/>
</dbReference>
<keyword evidence="5 8" id="KW-0326">Glycosidase</keyword>
<evidence type="ECO:0000256" key="7">
    <source>
        <dbReference type="PIRSR" id="PIRSR606710-2"/>
    </source>
</evidence>
<feature type="chain" id="PRO_5016020421" evidence="11">
    <location>
        <begin position="36"/>
        <end position="544"/>
    </location>
</feature>
<evidence type="ECO:0000313" key="13">
    <source>
        <dbReference type="Proteomes" id="UP000247922"/>
    </source>
</evidence>